<reference evidence="3" key="2">
    <citation type="submission" date="2020-09" db="EMBL/GenBank/DDBJ databases">
        <authorList>
            <person name="Sun Q."/>
            <person name="Ohkuma M."/>
        </authorList>
    </citation>
    <scope>NUCLEOTIDE SEQUENCE</scope>
    <source>
        <strain evidence="3">JCM 17820</strain>
    </source>
</reference>
<dbReference type="PANTHER" id="PTHR36110:SF4">
    <property type="entry name" value="RING-CLEAVING DIOXYGENASE MHQA-RELATED"/>
    <property type="match status" value="1"/>
</dbReference>
<keyword evidence="4" id="KW-1185">Reference proteome</keyword>
<accession>A0A830GNQ1</accession>
<dbReference type="SUPFAM" id="SSF54593">
    <property type="entry name" value="Glyoxalase/Bleomycin resistance protein/Dihydroxybiphenyl dioxygenase"/>
    <property type="match status" value="1"/>
</dbReference>
<dbReference type="RefSeq" id="WP_188997815.1">
    <property type="nucleotide sequence ID" value="NZ_BMOU01000004.1"/>
</dbReference>
<evidence type="ECO:0000259" key="2">
    <source>
        <dbReference type="PROSITE" id="PS51819"/>
    </source>
</evidence>
<dbReference type="InterPro" id="IPR052537">
    <property type="entry name" value="Extradiol_RC_dioxygenase"/>
</dbReference>
<dbReference type="EMBL" id="BMOU01000004">
    <property type="protein sequence ID" value="GGN95897.1"/>
    <property type="molecule type" value="Genomic_DNA"/>
</dbReference>
<comment type="caution">
    <text evidence="3">The sequence shown here is derived from an EMBL/GenBank/DDBJ whole genome shotgun (WGS) entry which is preliminary data.</text>
</comment>
<dbReference type="AlphaFoldDB" id="A0A830GNQ1"/>
<dbReference type="InterPro" id="IPR029068">
    <property type="entry name" value="Glyas_Bleomycin-R_OHBP_Dase"/>
</dbReference>
<dbReference type="Pfam" id="PF00903">
    <property type="entry name" value="Glyoxalase"/>
    <property type="match status" value="2"/>
</dbReference>
<dbReference type="Proteomes" id="UP000605784">
    <property type="component" value="Unassembled WGS sequence"/>
</dbReference>
<dbReference type="InterPro" id="IPR037523">
    <property type="entry name" value="VOC_core"/>
</dbReference>
<dbReference type="CDD" id="cd08347">
    <property type="entry name" value="PcpA_C_like"/>
    <property type="match status" value="1"/>
</dbReference>
<dbReference type="PANTHER" id="PTHR36110">
    <property type="entry name" value="RING-CLEAVING DIOXYGENASE MHQE-RELATED"/>
    <property type="match status" value="1"/>
</dbReference>
<feature type="region of interest" description="Disordered" evidence="1">
    <location>
        <begin position="106"/>
        <end position="146"/>
    </location>
</feature>
<feature type="compositionally biased region" description="Basic and acidic residues" evidence="1">
    <location>
        <begin position="106"/>
        <end position="119"/>
    </location>
</feature>
<feature type="domain" description="VOC" evidence="2">
    <location>
        <begin position="7"/>
        <end position="159"/>
    </location>
</feature>
<sequence>MSPATSGLHHVTAIAGDPQRNADFYVGTLGLRFVKKTVNHDDTGTYHFYFGDEEGTPGTTITFFPWTDRGRRGEFGAGQTQATAYLIPEDSVDYWTDRLESHDVAVERTERFESGERSASESASATERRSADTQGAKPRTETVLQFDDPDGIGLELVATDAETEAVPWEDSPVPEEHQLRGLYSVTLAVESVDPTGGLLTDVLGYEHEVTEDGRHRYRSTTGEFGSVVDVVETDESVGRMGVGTVHHVAFRVEDVAELEAYREAYEERGLEPSEIIDRTYFTALYCREPNGVLVELSTVGPGFTADEPRSELGESLTLPEWLEDEREEIEARLPPFDGANVPAE</sequence>
<feature type="domain" description="VOC" evidence="2">
    <location>
        <begin position="181"/>
        <end position="299"/>
    </location>
</feature>
<evidence type="ECO:0000313" key="4">
    <source>
        <dbReference type="Proteomes" id="UP000605784"/>
    </source>
</evidence>
<dbReference type="Gene3D" id="3.10.180.10">
    <property type="entry name" value="2,3-Dihydroxybiphenyl 1,2-Dioxygenase, domain 1"/>
    <property type="match status" value="2"/>
</dbReference>
<dbReference type="InterPro" id="IPR004360">
    <property type="entry name" value="Glyas_Fos-R_dOase_dom"/>
</dbReference>
<gene>
    <name evidence="3" type="ORF">GCM10009030_23530</name>
</gene>
<proteinExistence type="predicted"/>
<dbReference type="PROSITE" id="PS51819">
    <property type="entry name" value="VOC"/>
    <property type="match status" value="2"/>
</dbReference>
<evidence type="ECO:0000256" key="1">
    <source>
        <dbReference type="SAM" id="MobiDB-lite"/>
    </source>
</evidence>
<name>A0A830GNQ1_9EURY</name>
<evidence type="ECO:0000313" key="3">
    <source>
        <dbReference type="EMBL" id="GGN95897.1"/>
    </source>
</evidence>
<reference evidence="3" key="1">
    <citation type="journal article" date="2014" name="Int. J. Syst. Evol. Microbiol.">
        <title>Complete genome sequence of Corynebacterium casei LMG S-19264T (=DSM 44701T), isolated from a smear-ripened cheese.</title>
        <authorList>
            <consortium name="US DOE Joint Genome Institute (JGI-PGF)"/>
            <person name="Walter F."/>
            <person name="Albersmeier A."/>
            <person name="Kalinowski J."/>
            <person name="Ruckert C."/>
        </authorList>
    </citation>
    <scope>NUCLEOTIDE SEQUENCE</scope>
    <source>
        <strain evidence="3">JCM 17820</strain>
    </source>
</reference>
<organism evidence="3 4">
    <name type="scientific">Haloarcula pellucida</name>
    <dbReference type="NCBI Taxonomy" id="1427151"/>
    <lineage>
        <taxon>Archaea</taxon>
        <taxon>Methanobacteriati</taxon>
        <taxon>Methanobacteriota</taxon>
        <taxon>Stenosarchaea group</taxon>
        <taxon>Halobacteria</taxon>
        <taxon>Halobacteriales</taxon>
        <taxon>Haloarculaceae</taxon>
        <taxon>Haloarcula</taxon>
    </lineage>
</organism>
<protein>
    <submittedName>
        <fullName evidence="3">Diguanylate cyclase</fullName>
    </submittedName>
</protein>